<evidence type="ECO:0000313" key="2">
    <source>
        <dbReference type="EMBL" id="TYR63266.1"/>
    </source>
</evidence>
<dbReference type="InterPro" id="IPR005153">
    <property type="entry name" value="MbtH-like_dom"/>
</dbReference>
<sequence>MRSEMSTRNDVDTRTYTVLRNEKGEHSLWLENKDVPLGWERLDFTGTVEECSAYVDKVWYVGPKRKG</sequence>
<evidence type="ECO:0000313" key="3">
    <source>
        <dbReference type="Proteomes" id="UP000323242"/>
    </source>
</evidence>
<keyword evidence="3" id="KW-1185">Reference proteome</keyword>
<evidence type="ECO:0000259" key="1">
    <source>
        <dbReference type="SMART" id="SM00923"/>
    </source>
</evidence>
<dbReference type="SUPFAM" id="SSF160582">
    <property type="entry name" value="MbtH-like"/>
    <property type="match status" value="1"/>
</dbReference>
<dbReference type="EMBL" id="VSZQ01000088">
    <property type="protein sequence ID" value="TYR63266.1"/>
    <property type="molecule type" value="Genomic_DNA"/>
</dbReference>
<comment type="caution">
    <text evidence="2">The sequence shown here is derived from an EMBL/GenBank/DDBJ whole genome shotgun (WGS) entry which is preliminary data.</text>
</comment>
<gene>
    <name evidence="2" type="ORF">FY004_17660</name>
</gene>
<reference evidence="2 3" key="1">
    <citation type="submission" date="2019-08" db="EMBL/GenBank/DDBJ databases">
        <title>Draft genome for granaticin producer strain Streptomyces parvus C05.</title>
        <authorList>
            <person name="Gonzalez-Pimentel J.L."/>
        </authorList>
    </citation>
    <scope>NUCLEOTIDE SEQUENCE [LARGE SCALE GENOMIC DNA]</scope>
    <source>
        <strain evidence="2 3">C05</strain>
    </source>
</reference>
<dbReference type="SMART" id="SM00923">
    <property type="entry name" value="MbtH"/>
    <property type="match status" value="1"/>
</dbReference>
<feature type="domain" description="MbtH-like" evidence="1">
    <location>
        <begin position="7"/>
        <end position="57"/>
    </location>
</feature>
<dbReference type="Pfam" id="PF03621">
    <property type="entry name" value="MbtH"/>
    <property type="match status" value="1"/>
</dbReference>
<name>A0A5D4JEC0_9ACTN</name>
<proteinExistence type="predicted"/>
<dbReference type="Gene3D" id="3.90.820.10">
    <property type="entry name" value="Structural Genomics, Unknown Function 30-nov-00 1gh9 Mol_id"/>
    <property type="match status" value="1"/>
</dbReference>
<protein>
    <submittedName>
        <fullName evidence="2">MbtH family protein</fullName>
    </submittedName>
</protein>
<accession>A0A5D4JEC0</accession>
<dbReference type="Proteomes" id="UP000323242">
    <property type="component" value="Unassembled WGS sequence"/>
</dbReference>
<dbReference type="AlphaFoldDB" id="A0A5D4JEC0"/>
<organism evidence="2 3">
    <name type="scientific">Streptomyces parvus</name>
    <dbReference type="NCBI Taxonomy" id="66428"/>
    <lineage>
        <taxon>Bacteria</taxon>
        <taxon>Bacillati</taxon>
        <taxon>Actinomycetota</taxon>
        <taxon>Actinomycetes</taxon>
        <taxon>Kitasatosporales</taxon>
        <taxon>Streptomycetaceae</taxon>
        <taxon>Streptomyces</taxon>
    </lineage>
</organism>
<dbReference type="InterPro" id="IPR038020">
    <property type="entry name" value="MbtH-like_sf"/>
</dbReference>